<evidence type="ECO:0000313" key="1">
    <source>
        <dbReference type="EMBL" id="MBB4663023.1"/>
    </source>
</evidence>
<accession>A0A840IFQ4</accession>
<gene>
    <name evidence="1" type="ORF">BDZ31_002612</name>
</gene>
<dbReference type="RefSeq" id="WP_183342701.1">
    <property type="nucleotide sequence ID" value="NZ_JACHNU010000003.1"/>
</dbReference>
<keyword evidence="2" id="KW-1185">Reference proteome</keyword>
<dbReference type="Proteomes" id="UP000585272">
    <property type="component" value="Unassembled WGS sequence"/>
</dbReference>
<dbReference type="AlphaFoldDB" id="A0A840IFQ4"/>
<dbReference type="EMBL" id="JACHNU010000003">
    <property type="protein sequence ID" value="MBB4663023.1"/>
    <property type="molecule type" value="Genomic_DNA"/>
</dbReference>
<sequence>MIRPYRDISPAARAAAELAYDDLLDAACRARQEGRWRADDQRESICAEARRLGVIIWPALADRVASGARQLVGSTA</sequence>
<evidence type="ECO:0000313" key="2">
    <source>
        <dbReference type="Proteomes" id="UP000585272"/>
    </source>
</evidence>
<organism evidence="1 2">
    <name type="scientific">Conexibacter arvalis</name>
    <dbReference type="NCBI Taxonomy" id="912552"/>
    <lineage>
        <taxon>Bacteria</taxon>
        <taxon>Bacillati</taxon>
        <taxon>Actinomycetota</taxon>
        <taxon>Thermoleophilia</taxon>
        <taxon>Solirubrobacterales</taxon>
        <taxon>Conexibacteraceae</taxon>
        <taxon>Conexibacter</taxon>
    </lineage>
</organism>
<protein>
    <submittedName>
        <fullName evidence="1">Uncharacterized protein</fullName>
    </submittedName>
</protein>
<name>A0A840IFQ4_9ACTN</name>
<proteinExistence type="predicted"/>
<comment type="caution">
    <text evidence="1">The sequence shown here is derived from an EMBL/GenBank/DDBJ whole genome shotgun (WGS) entry which is preliminary data.</text>
</comment>
<reference evidence="1 2" key="1">
    <citation type="submission" date="2020-08" db="EMBL/GenBank/DDBJ databases">
        <title>Genomic Encyclopedia of Archaeal and Bacterial Type Strains, Phase II (KMG-II): from individual species to whole genera.</title>
        <authorList>
            <person name="Goeker M."/>
        </authorList>
    </citation>
    <scope>NUCLEOTIDE SEQUENCE [LARGE SCALE GENOMIC DNA]</scope>
    <source>
        <strain evidence="1 2">DSM 23288</strain>
    </source>
</reference>